<evidence type="ECO:0000313" key="1">
    <source>
        <dbReference type="EMBL" id="KAK4032838.1"/>
    </source>
</evidence>
<sequence length="58" mass="6306">PESTPRVSYPTTQLSVDYRIDFVVVCRVVFKSFPCCLWVGLGLSSPAPTTVVLASGRC</sequence>
<feature type="non-terminal residue" evidence="1">
    <location>
        <position position="1"/>
    </location>
</feature>
<gene>
    <name evidence="1" type="ORF">C8A01DRAFT_20150</name>
</gene>
<name>A0AAN6P6V9_9PEZI</name>
<reference evidence="2" key="1">
    <citation type="journal article" date="2023" name="Mol. Phylogenet. Evol.">
        <title>Genome-scale phylogeny and comparative genomics of the fungal order Sordariales.</title>
        <authorList>
            <person name="Hensen N."/>
            <person name="Bonometti L."/>
            <person name="Westerberg I."/>
            <person name="Brannstrom I.O."/>
            <person name="Guillou S."/>
            <person name="Cros-Aarteil S."/>
            <person name="Calhoun S."/>
            <person name="Haridas S."/>
            <person name="Kuo A."/>
            <person name="Mondo S."/>
            <person name="Pangilinan J."/>
            <person name="Riley R."/>
            <person name="LaButti K."/>
            <person name="Andreopoulos B."/>
            <person name="Lipzen A."/>
            <person name="Chen C."/>
            <person name="Yan M."/>
            <person name="Daum C."/>
            <person name="Ng V."/>
            <person name="Clum A."/>
            <person name="Steindorff A."/>
            <person name="Ohm R.A."/>
            <person name="Martin F."/>
            <person name="Silar P."/>
            <person name="Natvig D.O."/>
            <person name="Lalanne C."/>
            <person name="Gautier V."/>
            <person name="Ament-Velasquez S.L."/>
            <person name="Kruys A."/>
            <person name="Hutchinson M.I."/>
            <person name="Powell A.J."/>
            <person name="Barry K."/>
            <person name="Miller A.N."/>
            <person name="Grigoriev I.V."/>
            <person name="Debuchy R."/>
            <person name="Gladieux P."/>
            <person name="Hiltunen Thoren M."/>
            <person name="Johannesson H."/>
        </authorList>
    </citation>
    <scope>NUCLEOTIDE SEQUENCE [LARGE SCALE GENOMIC DNA]</scope>
    <source>
        <strain evidence="2">CBS 284.82</strain>
    </source>
</reference>
<accession>A0AAN6P6V9</accession>
<protein>
    <submittedName>
        <fullName evidence="1">Uncharacterized protein</fullName>
    </submittedName>
</protein>
<comment type="caution">
    <text evidence="1">The sequence shown here is derived from an EMBL/GenBank/DDBJ whole genome shotgun (WGS) entry which is preliminary data.</text>
</comment>
<dbReference type="AlphaFoldDB" id="A0AAN6P6V9"/>
<proteinExistence type="predicted"/>
<dbReference type="EMBL" id="MU854571">
    <property type="protein sequence ID" value="KAK4032838.1"/>
    <property type="molecule type" value="Genomic_DNA"/>
</dbReference>
<evidence type="ECO:0000313" key="2">
    <source>
        <dbReference type="Proteomes" id="UP001303115"/>
    </source>
</evidence>
<dbReference type="Proteomes" id="UP001303115">
    <property type="component" value="Unassembled WGS sequence"/>
</dbReference>
<keyword evidence="2" id="KW-1185">Reference proteome</keyword>
<organism evidence="1 2">
    <name type="scientific">Parachaetomium inaequale</name>
    <dbReference type="NCBI Taxonomy" id="2588326"/>
    <lineage>
        <taxon>Eukaryota</taxon>
        <taxon>Fungi</taxon>
        <taxon>Dikarya</taxon>
        <taxon>Ascomycota</taxon>
        <taxon>Pezizomycotina</taxon>
        <taxon>Sordariomycetes</taxon>
        <taxon>Sordariomycetidae</taxon>
        <taxon>Sordariales</taxon>
        <taxon>Chaetomiaceae</taxon>
        <taxon>Parachaetomium</taxon>
    </lineage>
</organism>